<feature type="domain" description="RagB/SusD" evidence="6">
    <location>
        <begin position="295"/>
        <end position="575"/>
    </location>
</feature>
<comment type="subcellular location">
    <subcellularLocation>
        <location evidence="1">Cell outer membrane</location>
    </subcellularLocation>
</comment>
<comment type="similarity">
    <text evidence="2">Belongs to the SusD family.</text>
</comment>
<dbReference type="InterPro" id="IPR033985">
    <property type="entry name" value="SusD-like_N"/>
</dbReference>
<evidence type="ECO:0000259" key="7">
    <source>
        <dbReference type="Pfam" id="PF14322"/>
    </source>
</evidence>
<feature type="domain" description="SusD-like N-terminal" evidence="7">
    <location>
        <begin position="23"/>
        <end position="230"/>
    </location>
</feature>
<keyword evidence="4" id="KW-0472">Membrane</keyword>
<dbReference type="Gene3D" id="1.25.40.390">
    <property type="match status" value="1"/>
</dbReference>
<dbReference type="SUPFAM" id="SSF48452">
    <property type="entry name" value="TPR-like"/>
    <property type="match status" value="1"/>
</dbReference>
<comment type="caution">
    <text evidence="8">The sequence shown here is derived from an EMBL/GenBank/DDBJ whole genome shotgun (WGS) entry which is preliminary data.</text>
</comment>
<proteinExistence type="inferred from homology"/>
<protein>
    <submittedName>
        <fullName evidence="8">RagB/SusD family nutrient uptake outer membrane protein</fullName>
    </submittedName>
</protein>
<dbReference type="Proteomes" id="UP000290848">
    <property type="component" value="Unassembled WGS sequence"/>
</dbReference>
<keyword evidence="5" id="KW-0998">Cell outer membrane</keyword>
<sequence>MKRITIVIYTFIVLSLLSSCVKDYLNRAPDIALTEEAVFADPTLASQFADNAYNFLVNDYARLNGHRGITGQFSDEAVSSNNDVSIRTINQGNYHDHYERGGEGINDIKDVYWRCYQGIRITNVVLSKLETTPWPADGVLKTRVEGEMHFLRAFFYFELTKRFDGVVLIKDAFDQFDDIDFPRNSYEECVAFMLDELNIAEDKLELDYSAGDYGRATKGAVMALRARVLLYAASPLHNPGNDLTKWADAAAAAKKVIDLNKYTLTGTSYDQVLNMAQSDEYIMIKPRGPRGNNDGIIVDFAQSPGSGGTQGTLNPTQNHVDLYEVVQRAVPTNPNSPIVSSAPLVNGSAPGYNEQKPYENRDPRFYANVIYNDMPWQGRRIDMYSQKSGLGYDFIEGNTNYTVTCYYSKKMWPEVYKRNVSGSTLINYIFFRYGEVLLNYAEAMNEAYGPDAVPNGYTLSARQAIQQVRDRVGMPSLPAGLNKDDMRARIRNERAVELAFEDFRWYDILRWRAKEIITQPMFGMRVVKNANGSFTYTRTRLTSSYQKVHEPYMDLYPIPRSEIYKSQKLKQNPGW</sequence>
<organism evidence="8 9">
    <name type="scientific">Arcticibacter tournemirensis</name>
    <dbReference type="NCBI Taxonomy" id="699437"/>
    <lineage>
        <taxon>Bacteria</taxon>
        <taxon>Pseudomonadati</taxon>
        <taxon>Bacteroidota</taxon>
        <taxon>Sphingobacteriia</taxon>
        <taxon>Sphingobacteriales</taxon>
        <taxon>Sphingobacteriaceae</taxon>
        <taxon>Arcticibacter</taxon>
    </lineage>
</organism>
<dbReference type="GO" id="GO:0009279">
    <property type="term" value="C:cell outer membrane"/>
    <property type="evidence" value="ECO:0007669"/>
    <property type="project" value="UniProtKB-SubCell"/>
</dbReference>
<dbReference type="InterPro" id="IPR011990">
    <property type="entry name" value="TPR-like_helical_dom_sf"/>
</dbReference>
<evidence type="ECO:0000256" key="5">
    <source>
        <dbReference type="ARBA" id="ARBA00023237"/>
    </source>
</evidence>
<evidence type="ECO:0000256" key="2">
    <source>
        <dbReference type="ARBA" id="ARBA00006275"/>
    </source>
</evidence>
<keyword evidence="3" id="KW-0732">Signal</keyword>
<evidence type="ECO:0000256" key="4">
    <source>
        <dbReference type="ARBA" id="ARBA00023136"/>
    </source>
</evidence>
<dbReference type="RefSeq" id="WP_128767337.1">
    <property type="nucleotide sequence ID" value="NZ_RXOC01000001.1"/>
</dbReference>
<gene>
    <name evidence="8" type="ORF">EKH83_00020</name>
</gene>
<dbReference type="AlphaFoldDB" id="A0A4Q0MG01"/>
<dbReference type="EMBL" id="RXOC01000001">
    <property type="protein sequence ID" value="RXF72153.1"/>
    <property type="molecule type" value="Genomic_DNA"/>
</dbReference>
<dbReference type="InterPro" id="IPR012944">
    <property type="entry name" value="SusD_RagB_dom"/>
</dbReference>
<evidence type="ECO:0000259" key="6">
    <source>
        <dbReference type="Pfam" id="PF07980"/>
    </source>
</evidence>
<dbReference type="PROSITE" id="PS51257">
    <property type="entry name" value="PROKAR_LIPOPROTEIN"/>
    <property type="match status" value="1"/>
</dbReference>
<evidence type="ECO:0000256" key="1">
    <source>
        <dbReference type="ARBA" id="ARBA00004442"/>
    </source>
</evidence>
<evidence type="ECO:0000256" key="3">
    <source>
        <dbReference type="ARBA" id="ARBA00022729"/>
    </source>
</evidence>
<name>A0A4Q0MG01_9SPHI</name>
<dbReference type="Pfam" id="PF07980">
    <property type="entry name" value="SusD_RagB"/>
    <property type="match status" value="1"/>
</dbReference>
<evidence type="ECO:0000313" key="8">
    <source>
        <dbReference type="EMBL" id="RXF72153.1"/>
    </source>
</evidence>
<accession>A0A4Q0MG01</accession>
<reference evidence="8 9" key="1">
    <citation type="submission" date="2018-12" db="EMBL/GenBank/DDBJ databases">
        <title>The Draft Genome Sequence of the Soil Bacterium Pedobacter tournemirensis R1.</title>
        <authorList>
            <person name="He J."/>
        </authorList>
    </citation>
    <scope>NUCLEOTIDE SEQUENCE [LARGE SCALE GENOMIC DNA]</scope>
    <source>
        <strain evidence="8 9">R1</strain>
    </source>
</reference>
<dbReference type="Pfam" id="PF14322">
    <property type="entry name" value="SusD-like_3"/>
    <property type="match status" value="1"/>
</dbReference>
<evidence type="ECO:0000313" key="9">
    <source>
        <dbReference type="Proteomes" id="UP000290848"/>
    </source>
</evidence>